<dbReference type="InterPro" id="IPR046347">
    <property type="entry name" value="bZIP_sf"/>
</dbReference>
<evidence type="ECO:0000256" key="5">
    <source>
        <dbReference type="ARBA" id="ARBA00023163"/>
    </source>
</evidence>
<dbReference type="Gene3D" id="1.20.5.170">
    <property type="match status" value="1"/>
</dbReference>
<evidence type="ECO:0000256" key="3">
    <source>
        <dbReference type="ARBA" id="ARBA00023015"/>
    </source>
</evidence>
<keyword evidence="4" id="KW-0238">DNA-binding</keyword>
<dbReference type="GO" id="GO:0045893">
    <property type="term" value="P:positive regulation of DNA-templated transcription"/>
    <property type="evidence" value="ECO:0007669"/>
    <property type="project" value="InterPro"/>
</dbReference>
<dbReference type="GO" id="GO:0009738">
    <property type="term" value="P:abscisic acid-activated signaling pathway"/>
    <property type="evidence" value="ECO:0007669"/>
    <property type="project" value="UniProtKB-KW"/>
</dbReference>
<feature type="region of interest" description="Disordered" evidence="8">
    <location>
        <begin position="165"/>
        <end position="185"/>
    </location>
</feature>
<dbReference type="Proteomes" id="UP001189122">
    <property type="component" value="Unassembled WGS sequence"/>
</dbReference>
<keyword evidence="11" id="KW-1185">Reference proteome</keyword>
<protein>
    <recommendedName>
        <fullName evidence="9">BZIP domain-containing protein</fullName>
    </recommendedName>
</protein>
<dbReference type="PROSITE" id="PS00036">
    <property type="entry name" value="BZIP_BASIC"/>
    <property type="match status" value="1"/>
</dbReference>
<keyword evidence="6" id="KW-0539">Nucleus</keyword>
<dbReference type="FunFam" id="1.20.5.170:FF:000036">
    <property type="entry name" value="ABSCISIC ACID-INSENSITIVE 5-like protein 2"/>
    <property type="match status" value="1"/>
</dbReference>
<keyword evidence="7" id="KW-0175">Coiled coil</keyword>
<dbReference type="InterPro" id="IPR004827">
    <property type="entry name" value="bZIP"/>
</dbReference>
<evidence type="ECO:0000256" key="2">
    <source>
        <dbReference type="ARBA" id="ARBA00022682"/>
    </source>
</evidence>
<evidence type="ECO:0000256" key="4">
    <source>
        <dbReference type="ARBA" id="ARBA00023125"/>
    </source>
</evidence>
<evidence type="ECO:0000256" key="8">
    <source>
        <dbReference type="SAM" id="MobiDB-lite"/>
    </source>
</evidence>
<feature type="domain" description="BZIP" evidence="9">
    <location>
        <begin position="112"/>
        <end position="157"/>
    </location>
</feature>
<feature type="coiled-coil region" evidence="7">
    <location>
        <begin position="126"/>
        <end position="160"/>
    </location>
</feature>
<dbReference type="GO" id="GO:0003677">
    <property type="term" value="F:DNA binding"/>
    <property type="evidence" value="ECO:0007669"/>
    <property type="project" value="UniProtKB-KW"/>
</dbReference>
<dbReference type="Pfam" id="PF00170">
    <property type="entry name" value="bZIP_1"/>
    <property type="match status" value="1"/>
</dbReference>
<dbReference type="SUPFAM" id="SSF57959">
    <property type="entry name" value="Leucine zipper domain"/>
    <property type="match status" value="1"/>
</dbReference>
<sequence length="185" mass="21161">MEDLLRNFYAESPARGAAMGDENSPYGIYKEEFEEITLEDFLARAGPETEDDSPSAPVFMQPQVEGPMVRFAADASTGDRYPQNNQQLLLVDGSFAREGKRKLVADPVDKASQQRQKRMIKNRESAARSRERKQAYIQQLETLAARLEEENATMREEQLMENLIPVVEKERPPPPRLRRTCSAQW</sequence>
<dbReference type="EMBL" id="CACRZD030000005">
    <property type="protein sequence ID" value="CAA6660542.1"/>
    <property type="molecule type" value="Genomic_DNA"/>
</dbReference>
<keyword evidence="2" id="KW-0938">Abscisic acid signaling pathway</keyword>
<dbReference type="EMBL" id="LR743592">
    <property type="protein sequence ID" value="CAA2620789.1"/>
    <property type="molecule type" value="Genomic_DNA"/>
</dbReference>
<dbReference type="PANTHER" id="PTHR22952">
    <property type="entry name" value="CAMP-RESPONSE ELEMENT BINDING PROTEIN-RELATED"/>
    <property type="match status" value="1"/>
</dbReference>
<dbReference type="GO" id="GO:0003700">
    <property type="term" value="F:DNA-binding transcription factor activity"/>
    <property type="evidence" value="ECO:0007669"/>
    <property type="project" value="InterPro"/>
</dbReference>
<dbReference type="GO" id="GO:0005634">
    <property type="term" value="C:nucleus"/>
    <property type="evidence" value="ECO:0007669"/>
    <property type="project" value="UniProtKB-SubCell"/>
</dbReference>
<organism evidence="10">
    <name type="scientific">Spirodela intermedia</name>
    <name type="common">Intermediate duckweed</name>
    <dbReference type="NCBI Taxonomy" id="51605"/>
    <lineage>
        <taxon>Eukaryota</taxon>
        <taxon>Viridiplantae</taxon>
        <taxon>Streptophyta</taxon>
        <taxon>Embryophyta</taxon>
        <taxon>Tracheophyta</taxon>
        <taxon>Spermatophyta</taxon>
        <taxon>Magnoliopsida</taxon>
        <taxon>Liliopsida</taxon>
        <taxon>Araceae</taxon>
        <taxon>Lemnoideae</taxon>
        <taxon>Spirodela</taxon>
    </lineage>
</organism>
<accession>A0A7I8IRG3</accession>
<evidence type="ECO:0000259" key="9">
    <source>
        <dbReference type="PROSITE" id="PS50217"/>
    </source>
</evidence>
<gene>
    <name evidence="10" type="ORF">SI7747_05006958</name>
</gene>
<evidence type="ECO:0000313" key="11">
    <source>
        <dbReference type="Proteomes" id="UP001189122"/>
    </source>
</evidence>
<dbReference type="PANTHER" id="PTHR22952:SF392">
    <property type="entry name" value="BZIP TRANSCRIPTION FACTOR 12"/>
    <property type="match status" value="1"/>
</dbReference>
<keyword evidence="3" id="KW-0805">Transcription regulation</keyword>
<evidence type="ECO:0000256" key="6">
    <source>
        <dbReference type="ARBA" id="ARBA00023242"/>
    </source>
</evidence>
<keyword evidence="5" id="KW-0804">Transcription</keyword>
<dbReference type="InterPro" id="IPR043452">
    <property type="entry name" value="BZIP46-like"/>
</dbReference>
<dbReference type="AlphaFoldDB" id="A0A7I8IRG3"/>
<proteinExistence type="predicted"/>
<evidence type="ECO:0000313" key="10">
    <source>
        <dbReference type="EMBL" id="CAA2620789.1"/>
    </source>
</evidence>
<comment type="subcellular location">
    <subcellularLocation>
        <location evidence="1">Nucleus</location>
    </subcellularLocation>
</comment>
<name>A0A7I8IRG3_SPIIN</name>
<evidence type="ECO:0000256" key="1">
    <source>
        <dbReference type="ARBA" id="ARBA00004123"/>
    </source>
</evidence>
<dbReference type="SMART" id="SM00338">
    <property type="entry name" value="BRLZ"/>
    <property type="match status" value="1"/>
</dbReference>
<evidence type="ECO:0000256" key="7">
    <source>
        <dbReference type="SAM" id="Coils"/>
    </source>
</evidence>
<reference evidence="10 11" key="1">
    <citation type="submission" date="2019-12" db="EMBL/GenBank/DDBJ databases">
        <authorList>
            <person name="Scholz U."/>
            <person name="Mascher M."/>
            <person name="Fiebig A."/>
        </authorList>
    </citation>
    <scope>NUCLEOTIDE SEQUENCE</scope>
</reference>
<dbReference type="CDD" id="cd14707">
    <property type="entry name" value="bZIP_plant_BZIP46"/>
    <property type="match status" value="1"/>
</dbReference>
<dbReference type="PROSITE" id="PS50217">
    <property type="entry name" value="BZIP"/>
    <property type="match status" value="1"/>
</dbReference>